<dbReference type="Proteomes" id="UP001339167">
    <property type="component" value="Unassembled WGS sequence"/>
</dbReference>
<name>A0ABU7JAS6_9GAMM</name>
<evidence type="ECO:0000313" key="1">
    <source>
        <dbReference type="EMBL" id="MEE2022802.1"/>
    </source>
</evidence>
<dbReference type="EMBL" id="JAUGZK010000001">
    <property type="protein sequence ID" value="MEE2022802.1"/>
    <property type="molecule type" value="Genomic_DNA"/>
</dbReference>
<accession>A0ABU7JAS6</accession>
<evidence type="ECO:0008006" key="3">
    <source>
        <dbReference type="Google" id="ProtNLM"/>
    </source>
</evidence>
<reference evidence="1 2" key="1">
    <citation type="submission" date="2023-06" db="EMBL/GenBank/DDBJ databases">
        <title>Alkalimonas sp., MEB004 an alkaliphilic bacterium isolated from Lonar Lake, India.</title>
        <authorList>
            <person name="Joshi A."/>
            <person name="Thite S."/>
        </authorList>
    </citation>
    <scope>NUCLEOTIDE SEQUENCE [LARGE SCALE GENOMIC DNA]</scope>
    <source>
        <strain evidence="1 2">MEB004</strain>
    </source>
</reference>
<keyword evidence="2" id="KW-1185">Reference proteome</keyword>
<evidence type="ECO:0000313" key="2">
    <source>
        <dbReference type="Proteomes" id="UP001339167"/>
    </source>
</evidence>
<comment type="caution">
    <text evidence="1">The sequence shown here is derived from an EMBL/GenBank/DDBJ whole genome shotgun (WGS) entry which is preliminary data.</text>
</comment>
<gene>
    <name evidence="1" type="ORF">QWF21_00980</name>
</gene>
<protein>
    <recommendedName>
        <fullName evidence="3">DUF302 domain-containing protein</fullName>
    </recommendedName>
</protein>
<proteinExistence type="predicted"/>
<dbReference type="RefSeq" id="WP_330086164.1">
    <property type="nucleotide sequence ID" value="NZ_JAUGZK010000001.1"/>
</dbReference>
<organism evidence="1 2">
    <name type="scientific">Alkalimonas mucilaginosa</name>
    <dbReference type="NCBI Taxonomy" id="3057676"/>
    <lineage>
        <taxon>Bacteria</taxon>
        <taxon>Pseudomonadati</taxon>
        <taxon>Pseudomonadota</taxon>
        <taxon>Gammaproteobacteria</taxon>
        <taxon>Alkalimonas</taxon>
    </lineage>
</organism>
<sequence length="131" mass="14484">MIEVSYSHNKDGTGELVEKTTQVTTYQELCDLIDAYPWDTEIALFEKSGVGGGITVVSGDVKQQCASYLLIPVETGKALLNLDILLKPGFLAIFGRKATSTDFGEMTIKEAKLKLKELFDHSIASLYQKYK</sequence>